<sequence length="653" mass="72766">MSRGIKSASSTTTLSSASDSSYLSGIKSIGTSEGFNTWNLISRKTLEDPFCMTCKFRMGTKIQRIRKTVVQRPKRKTEASKKTGSDEDATSSSSELSQDWDDFDDDADVEDVVMDIATGGSKAQKLYLKKCADFQTAPSRLFLEGLVLPVIDIGHQNVGPKGAEACAIALTQTRSVEILHMNGNAIGYRGAKYLAHVLKVNRNIYELNLADNNMGIRGARHLVTSIMDIDRITSLDLSNSGFKEQDAIIFKQLLEETRNLAYLNLSHNQFRETGGRLLGEALSYNDGLEELDLSWNHLRREGVIGIAEGLMDNTSLKRLNLAWNGFHLEGCLALERTLPYNTTLEALDLTNNRIHRECVAALARGLAHNITLNAIIIMQVEPRCLARINEVHLQGRALRVIHGQIVGEMTSASPELERSLIEEHPALVLIEFGKLMGFRVTDLFNSLDKDGNRALDRDEIRKGLQEYRKHHAALIEAQNGDNPALLEELPLWRIRTCLQKLMAEKMKDFHSFKRIADQIAKHLKNVNDEIEAKREQITRERARRPRKVRSRPTSSRPNGQNWKSTPSQHGAGGGQANDTGNLDDDDEIDINMVDSADPAPEESELTAPSTVRMTARKRMSIQLPINIRASSRNTDTSDEATGGMAEMTILEDA</sequence>
<dbReference type="InterPro" id="IPR032675">
    <property type="entry name" value="LRR_dom_sf"/>
</dbReference>
<dbReference type="PANTHER" id="PTHR24114">
    <property type="entry name" value="LEUCINE RICH REPEAT FAMILY PROTEIN"/>
    <property type="match status" value="1"/>
</dbReference>
<reference evidence="3" key="1">
    <citation type="submission" date="2022-11" db="EMBL/GenBank/DDBJ databases">
        <title>Centuries of genome instability and evolution in soft-shell clam transmissible cancer (bioRxiv).</title>
        <authorList>
            <person name="Hart S.F.M."/>
            <person name="Yonemitsu M.A."/>
            <person name="Giersch R.M."/>
            <person name="Beal B.F."/>
            <person name="Arriagada G."/>
            <person name="Davis B.W."/>
            <person name="Ostrander E.A."/>
            <person name="Goff S.P."/>
            <person name="Metzger M.J."/>
        </authorList>
    </citation>
    <scope>NUCLEOTIDE SEQUENCE</scope>
    <source>
        <strain evidence="3">MELC-2E11</strain>
        <tissue evidence="3">Siphon/mantle</tissue>
    </source>
</reference>
<feature type="compositionally biased region" description="Basic and acidic residues" evidence="1">
    <location>
        <begin position="76"/>
        <end position="85"/>
    </location>
</feature>
<dbReference type="InterPro" id="IPR002048">
    <property type="entry name" value="EF_hand_dom"/>
</dbReference>
<evidence type="ECO:0000313" key="4">
    <source>
        <dbReference type="Proteomes" id="UP001164746"/>
    </source>
</evidence>
<proteinExistence type="predicted"/>
<feature type="region of interest" description="Disordered" evidence="1">
    <location>
        <begin position="626"/>
        <end position="653"/>
    </location>
</feature>
<dbReference type="PROSITE" id="PS50222">
    <property type="entry name" value="EF_HAND_2"/>
    <property type="match status" value="1"/>
</dbReference>
<feature type="region of interest" description="Disordered" evidence="1">
    <location>
        <begin position="534"/>
        <end position="610"/>
    </location>
</feature>
<dbReference type="InterPro" id="IPR052394">
    <property type="entry name" value="LRR-containing"/>
</dbReference>
<keyword evidence="4" id="KW-1185">Reference proteome</keyword>
<evidence type="ECO:0000313" key="3">
    <source>
        <dbReference type="EMBL" id="WAR22411.1"/>
    </source>
</evidence>
<feature type="domain" description="EF-hand" evidence="2">
    <location>
        <begin position="435"/>
        <end position="470"/>
    </location>
</feature>
<dbReference type="Pfam" id="PF13516">
    <property type="entry name" value="LRR_6"/>
    <property type="match status" value="4"/>
</dbReference>
<accession>A0ABY7FNA9</accession>
<feature type="compositionally biased region" description="Polar residues" evidence="1">
    <location>
        <begin position="558"/>
        <end position="568"/>
    </location>
</feature>
<organism evidence="3 4">
    <name type="scientific">Mya arenaria</name>
    <name type="common">Soft-shell clam</name>
    <dbReference type="NCBI Taxonomy" id="6604"/>
    <lineage>
        <taxon>Eukaryota</taxon>
        <taxon>Metazoa</taxon>
        <taxon>Spiralia</taxon>
        <taxon>Lophotrochozoa</taxon>
        <taxon>Mollusca</taxon>
        <taxon>Bivalvia</taxon>
        <taxon>Autobranchia</taxon>
        <taxon>Heteroconchia</taxon>
        <taxon>Euheterodonta</taxon>
        <taxon>Imparidentia</taxon>
        <taxon>Neoheterodontei</taxon>
        <taxon>Myida</taxon>
        <taxon>Myoidea</taxon>
        <taxon>Myidae</taxon>
        <taxon>Mya</taxon>
    </lineage>
</organism>
<protein>
    <submittedName>
        <fullName evidence="3">LR74A-like protein</fullName>
    </submittedName>
</protein>
<feature type="compositionally biased region" description="Basic residues" evidence="1">
    <location>
        <begin position="541"/>
        <end position="550"/>
    </location>
</feature>
<dbReference type="PANTHER" id="PTHR24114:SF2">
    <property type="entry name" value="F-BOX DOMAIN-CONTAINING PROTEIN-RELATED"/>
    <property type="match status" value="1"/>
</dbReference>
<dbReference type="SUPFAM" id="SSF52047">
    <property type="entry name" value="RNI-like"/>
    <property type="match status" value="1"/>
</dbReference>
<dbReference type="Proteomes" id="UP001164746">
    <property type="component" value="Chromosome 12"/>
</dbReference>
<gene>
    <name evidence="3" type="ORF">MAR_016385</name>
</gene>
<name>A0ABY7FNA9_MYAAR</name>
<dbReference type="InterPro" id="IPR001611">
    <property type="entry name" value="Leu-rich_rpt"/>
</dbReference>
<feature type="region of interest" description="Disordered" evidence="1">
    <location>
        <begin position="67"/>
        <end position="102"/>
    </location>
</feature>
<dbReference type="Gene3D" id="3.80.10.10">
    <property type="entry name" value="Ribonuclease Inhibitor"/>
    <property type="match status" value="2"/>
</dbReference>
<feature type="region of interest" description="Disordered" evidence="1">
    <location>
        <begin position="1"/>
        <end position="22"/>
    </location>
</feature>
<dbReference type="EMBL" id="CP111023">
    <property type="protein sequence ID" value="WAR22411.1"/>
    <property type="molecule type" value="Genomic_DNA"/>
</dbReference>
<dbReference type="SMART" id="SM00368">
    <property type="entry name" value="LRR_RI"/>
    <property type="match status" value="7"/>
</dbReference>
<evidence type="ECO:0000256" key="1">
    <source>
        <dbReference type="SAM" id="MobiDB-lite"/>
    </source>
</evidence>
<feature type="compositionally biased region" description="Low complexity" evidence="1">
    <location>
        <begin position="7"/>
        <end position="22"/>
    </location>
</feature>
<dbReference type="PROSITE" id="PS00018">
    <property type="entry name" value="EF_HAND_1"/>
    <property type="match status" value="1"/>
</dbReference>
<dbReference type="InterPro" id="IPR018247">
    <property type="entry name" value="EF_Hand_1_Ca_BS"/>
</dbReference>
<evidence type="ECO:0000259" key="2">
    <source>
        <dbReference type="PROSITE" id="PS50222"/>
    </source>
</evidence>